<evidence type="ECO:0000259" key="1">
    <source>
        <dbReference type="Pfam" id="PF00078"/>
    </source>
</evidence>
<protein>
    <recommendedName>
        <fullName evidence="1">Reverse transcriptase domain-containing protein</fullName>
    </recommendedName>
</protein>
<evidence type="ECO:0000313" key="3">
    <source>
        <dbReference type="Proteomes" id="UP001497516"/>
    </source>
</evidence>
<dbReference type="InterPro" id="IPR000477">
    <property type="entry name" value="RT_dom"/>
</dbReference>
<dbReference type="PANTHER" id="PTHR31635:SF196">
    <property type="entry name" value="REVERSE TRANSCRIPTASE DOMAIN-CONTAINING PROTEIN-RELATED"/>
    <property type="match status" value="1"/>
</dbReference>
<reference evidence="2 3" key="1">
    <citation type="submission" date="2024-04" db="EMBL/GenBank/DDBJ databases">
        <authorList>
            <person name="Fracassetti M."/>
        </authorList>
    </citation>
    <scope>NUCLEOTIDE SEQUENCE [LARGE SCALE GENOMIC DNA]</scope>
</reference>
<accession>A0AAV2CL03</accession>
<gene>
    <name evidence="2" type="ORF">LTRI10_LOCUS4288</name>
</gene>
<dbReference type="EMBL" id="OZ034813">
    <property type="protein sequence ID" value="CAL1356597.1"/>
    <property type="molecule type" value="Genomic_DNA"/>
</dbReference>
<sequence length="67" mass="7952">MKRFMDSIISPNQSTFVHGRQILDANLFANELIESRTKSGKPRILLRLDIEKAFDHVNWEFLYFCLH</sequence>
<dbReference type="AlphaFoldDB" id="A0AAV2CL03"/>
<feature type="domain" description="Reverse transcriptase" evidence="1">
    <location>
        <begin position="4"/>
        <end position="66"/>
    </location>
</feature>
<name>A0AAV2CL03_9ROSI</name>
<keyword evidence="3" id="KW-1185">Reference proteome</keyword>
<dbReference type="PANTHER" id="PTHR31635">
    <property type="entry name" value="REVERSE TRANSCRIPTASE DOMAIN-CONTAINING PROTEIN-RELATED"/>
    <property type="match status" value="1"/>
</dbReference>
<organism evidence="2 3">
    <name type="scientific">Linum trigynum</name>
    <dbReference type="NCBI Taxonomy" id="586398"/>
    <lineage>
        <taxon>Eukaryota</taxon>
        <taxon>Viridiplantae</taxon>
        <taxon>Streptophyta</taxon>
        <taxon>Embryophyta</taxon>
        <taxon>Tracheophyta</taxon>
        <taxon>Spermatophyta</taxon>
        <taxon>Magnoliopsida</taxon>
        <taxon>eudicotyledons</taxon>
        <taxon>Gunneridae</taxon>
        <taxon>Pentapetalae</taxon>
        <taxon>rosids</taxon>
        <taxon>fabids</taxon>
        <taxon>Malpighiales</taxon>
        <taxon>Linaceae</taxon>
        <taxon>Linum</taxon>
    </lineage>
</organism>
<dbReference type="Proteomes" id="UP001497516">
    <property type="component" value="Chromosome 1"/>
</dbReference>
<dbReference type="Pfam" id="PF00078">
    <property type="entry name" value="RVT_1"/>
    <property type="match status" value="1"/>
</dbReference>
<proteinExistence type="predicted"/>
<evidence type="ECO:0000313" key="2">
    <source>
        <dbReference type="EMBL" id="CAL1356597.1"/>
    </source>
</evidence>